<evidence type="ECO:0000313" key="4">
    <source>
        <dbReference type="WBParaSite" id="maker-uti_cns_0042830-snap-gene-0.1-mRNA-1"/>
    </source>
</evidence>
<evidence type="ECO:0000313" key="3">
    <source>
        <dbReference type="WBParaSite" id="maker-uti_cns_0014507-snap-gene-0.3-mRNA-1"/>
    </source>
</evidence>
<dbReference type="WBParaSite" id="maker-uti_cns_0014507-snap-gene-0.3-mRNA-1">
    <property type="protein sequence ID" value="maker-uti_cns_0014507-snap-gene-0.3-mRNA-1"/>
    <property type="gene ID" value="maker-uti_cns_0014507-snap-gene-0.3"/>
</dbReference>
<dbReference type="AlphaFoldDB" id="A0A1I8IPL3"/>
<evidence type="ECO:0000256" key="1">
    <source>
        <dbReference type="SAM" id="Phobius"/>
    </source>
</evidence>
<dbReference type="WBParaSite" id="maker-uti_cns_0042830-snap-gene-0.1-mRNA-1">
    <property type="protein sequence ID" value="maker-uti_cns_0042830-snap-gene-0.1-mRNA-1"/>
    <property type="gene ID" value="maker-uti_cns_0042830-snap-gene-0.1"/>
</dbReference>
<protein>
    <submittedName>
        <fullName evidence="3 4">Ig-like domain-containing protein</fullName>
    </submittedName>
</protein>
<feature type="transmembrane region" description="Helical" evidence="1">
    <location>
        <begin position="360"/>
        <end position="384"/>
    </location>
</feature>
<dbReference type="Proteomes" id="UP000095280">
    <property type="component" value="Unplaced"/>
</dbReference>
<reference evidence="3 4" key="1">
    <citation type="submission" date="2016-11" db="UniProtKB">
        <authorList>
            <consortium name="WormBaseParasite"/>
        </authorList>
    </citation>
    <scope>IDENTIFICATION</scope>
</reference>
<name>A0A1I8IPL3_9PLAT</name>
<keyword evidence="1" id="KW-0812">Transmembrane</keyword>
<keyword evidence="2" id="KW-1185">Reference proteome</keyword>
<sequence length="413" mass="44346">MLAPLASRMNKPVTRIIAAIISLTAAVSADANWIGIQLETLPAGPVLEGSRLTVMCHGPQSENLAEVSIGLNGRAVILLQRGNSSAGTGEHQLLNSWSERSDIVASLSPHFATVRLMAQPADSGVLSCRARFKRGNATAVAGERQLIVGLPPEPPTVQLISRGRQVSWLADKEPFEIRCTGRTANPSVELVVYVSDISVLGSVTTSDDDRTLVYTRQLTADPELDGLLVTCVSRNVFGSQRDSVRISVRFISEEVVIGESLVAPESGSGSPNRLDASLSRGQYLTCLGASNPAPYANWSVPHASREHLLARNGLLEVAPGALLGDYSVSCSVHLPTGKVVVKAVRLHVVHVKGPSFAPNVVAILFGVFLAISVLLNALFISLLCKIYKSDETWNAQHQYTHIPIRRWVTKSMT</sequence>
<keyword evidence="1" id="KW-1133">Transmembrane helix</keyword>
<organism evidence="2 3">
    <name type="scientific">Macrostomum lignano</name>
    <dbReference type="NCBI Taxonomy" id="282301"/>
    <lineage>
        <taxon>Eukaryota</taxon>
        <taxon>Metazoa</taxon>
        <taxon>Spiralia</taxon>
        <taxon>Lophotrochozoa</taxon>
        <taxon>Platyhelminthes</taxon>
        <taxon>Rhabditophora</taxon>
        <taxon>Macrostomorpha</taxon>
        <taxon>Macrostomida</taxon>
        <taxon>Macrostomidae</taxon>
        <taxon>Macrostomum</taxon>
    </lineage>
</organism>
<proteinExistence type="predicted"/>
<evidence type="ECO:0000313" key="2">
    <source>
        <dbReference type="Proteomes" id="UP000095280"/>
    </source>
</evidence>
<accession>A0A1I8IPL3</accession>
<keyword evidence="1" id="KW-0472">Membrane</keyword>